<sequence>MLAPLDGALGVVLAALALQLQHNLLGGFCLLVENGLGLTTVSRLLPVITTLSLGRQAVLTLLVLSDLVKRVLLALLVFAVGFLGLRNVHLIGGDHHGEPTSTSA</sequence>
<keyword evidence="1" id="KW-1133">Transmembrane helix</keyword>
<reference evidence="2" key="5">
    <citation type="journal article" date="2021" name="G3 (Bethesda)">
        <title>Aegilops tauschii genome assembly Aet v5.0 features greater sequence contiguity and improved annotation.</title>
        <authorList>
            <person name="Wang L."/>
            <person name="Zhu T."/>
            <person name="Rodriguez J.C."/>
            <person name="Deal K.R."/>
            <person name="Dubcovsky J."/>
            <person name="McGuire P.E."/>
            <person name="Lux T."/>
            <person name="Spannagl M."/>
            <person name="Mayer K.F.X."/>
            <person name="Baldrich P."/>
            <person name="Meyers B.C."/>
            <person name="Huo N."/>
            <person name="Gu Y.Q."/>
            <person name="Zhou H."/>
            <person name="Devos K.M."/>
            <person name="Bennetzen J.L."/>
            <person name="Unver T."/>
            <person name="Budak H."/>
            <person name="Gulick P.J."/>
            <person name="Galiba G."/>
            <person name="Kalapos B."/>
            <person name="Nelson D.R."/>
            <person name="Li P."/>
            <person name="You F.M."/>
            <person name="Luo M.C."/>
            <person name="Dvorak J."/>
        </authorList>
    </citation>
    <scope>NUCLEOTIDE SEQUENCE [LARGE SCALE GENOMIC DNA]</scope>
    <source>
        <strain evidence="2">cv. AL8/78</strain>
    </source>
</reference>
<keyword evidence="3" id="KW-1185">Reference proteome</keyword>
<protein>
    <submittedName>
        <fullName evidence="2">Uncharacterized protein</fullName>
    </submittedName>
</protein>
<dbReference type="AlphaFoldDB" id="A0A453LXV2"/>
<evidence type="ECO:0000313" key="3">
    <source>
        <dbReference type="Proteomes" id="UP000015105"/>
    </source>
</evidence>
<proteinExistence type="predicted"/>
<reference evidence="3" key="1">
    <citation type="journal article" date="2014" name="Science">
        <title>Ancient hybridizations among the ancestral genomes of bread wheat.</title>
        <authorList>
            <consortium name="International Wheat Genome Sequencing Consortium,"/>
            <person name="Marcussen T."/>
            <person name="Sandve S.R."/>
            <person name="Heier L."/>
            <person name="Spannagl M."/>
            <person name="Pfeifer M."/>
            <person name="Jakobsen K.S."/>
            <person name="Wulff B.B."/>
            <person name="Steuernagel B."/>
            <person name="Mayer K.F."/>
            <person name="Olsen O.A."/>
        </authorList>
    </citation>
    <scope>NUCLEOTIDE SEQUENCE [LARGE SCALE GENOMIC DNA]</scope>
    <source>
        <strain evidence="3">cv. AL8/78</strain>
    </source>
</reference>
<evidence type="ECO:0000313" key="2">
    <source>
        <dbReference type="EnsemblPlants" id="AET5Gv20969700.5"/>
    </source>
</evidence>
<organism evidence="2 3">
    <name type="scientific">Aegilops tauschii subsp. strangulata</name>
    <name type="common">Goatgrass</name>
    <dbReference type="NCBI Taxonomy" id="200361"/>
    <lineage>
        <taxon>Eukaryota</taxon>
        <taxon>Viridiplantae</taxon>
        <taxon>Streptophyta</taxon>
        <taxon>Embryophyta</taxon>
        <taxon>Tracheophyta</taxon>
        <taxon>Spermatophyta</taxon>
        <taxon>Magnoliopsida</taxon>
        <taxon>Liliopsida</taxon>
        <taxon>Poales</taxon>
        <taxon>Poaceae</taxon>
        <taxon>BOP clade</taxon>
        <taxon>Pooideae</taxon>
        <taxon>Triticodae</taxon>
        <taxon>Triticeae</taxon>
        <taxon>Triticinae</taxon>
        <taxon>Aegilops</taxon>
    </lineage>
</organism>
<accession>A0A453LXV2</accession>
<keyword evidence="1" id="KW-0472">Membrane</keyword>
<keyword evidence="1" id="KW-0812">Transmembrane</keyword>
<reference evidence="3" key="2">
    <citation type="journal article" date="2017" name="Nat. Plants">
        <title>The Aegilops tauschii genome reveals multiple impacts of transposons.</title>
        <authorList>
            <person name="Zhao G."/>
            <person name="Zou C."/>
            <person name="Li K."/>
            <person name="Wang K."/>
            <person name="Li T."/>
            <person name="Gao L."/>
            <person name="Zhang X."/>
            <person name="Wang H."/>
            <person name="Yang Z."/>
            <person name="Liu X."/>
            <person name="Jiang W."/>
            <person name="Mao L."/>
            <person name="Kong X."/>
            <person name="Jiao Y."/>
            <person name="Jia J."/>
        </authorList>
    </citation>
    <scope>NUCLEOTIDE SEQUENCE [LARGE SCALE GENOMIC DNA]</scope>
    <source>
        <strain evidence="3">cv. AL8/78</strain>
    </source>
</reference>
<name>A0A453LXV2_AEGTS</name>
<evidence type="ECO:0000256" key="1">
    <source>
        <dbReference type="SAM" id="Phobius"/>
    </source>
</evidence>
<reference evidence="2" key="4">
    <citation type="submission" date="2019-03" db="UniProtKB">
        <authorList>
            <consortium name="EnsemblPlants"/>
        </authorList>
    </citation>
    <scope>IDENTIFICATION</scope>
</reference>
<dbReference type="Proteomes" id="UP000015105">
    <property type="component" value="Chromosome 5D"/>
</dbReference>
<dbReference type="Gramene" id="AET5Gv20969700.5">
    <property type="protein sequence ID" value="AET5Gv20969700.5"/>
    <property type="gene ID" value="AET5Gv20969700"/>
</dbReference>
<feature type="transmembrane region" description="Helical" evidence="1">
    <location>
        <begin position="71"/>
        <end position="91"/>
    </location>
</feature>
<dbReference type="EnsemblPlants" id="AET5Gv20969700.5">
    <property type="protein sequence ID" value="AET5Gv20969700.5"/>
    <property type="gene ID" value="AET5Gv20969700"/>
</dbReference>
<reference evidence="2" key="3">
    <citation type="journal article" date="2017" name="Nature">
        <title>Genome sequence of the progenitor of the wheat D genome Aegilops tauschii.</title>
        <authorList>
            <person name="Luo M.C."/>
            <person name="Gu Y.Q."/>
            <person name="Puiu D."/>
            <person name="Wang H."/>
            <person name="Twardziok S.O."/>
            <person name="Deal K.R."/>
            <person name="Huo N."/>
            <person name="Zhu T."/>
            <person name="Wang L."/>
            <person name="Wang Y."/>
            <person name="McGuire P.E."/>
            <person name="Liu S."/>
            <person name="Long H."/>
            <person name="Ramasamy R.K."/>
            <person name="Rodriguez J.C."/>
            <person name="Van S.L."/>
            <person name="Yuan L."/>
            <person name="Wang Z."/>
            <person name="Xia Z."/>
            <person name="Xiao L."/>
            <person name="Anderson O.D."/>
            <person name="Ouyang S."/>
            <person name="Liang Y."/>
            <person name="Zimin A.V."/>
            <person name="Pertea G."/>
            <person name="Qi P."/>
            <person name="Bennetzen J.L."/>
            <person name="Dai X."/>
            <person name="Dawson M.W."/>
            <person name="Muller H.G."/>
            <person name="Kugler K."/>
            <person name="Rivarola-Duarte L."/>
            <person name="Spannagl M."/>
            <person name="Mayer K.F.X."/>
            <person name="Lu F.H."/>
            <person name="Bevan M.W."/>
            <person name="Leroy P."/>
            <person name="Li P."/>
            <person name="You F.M."/>
            <person name="Sun Q."/>
            <person name="Liu Z."/>
            <person name="Lyons E."/>
            <person name="Wicker T."/>
            <person name="Salzberg S.L."/>
            <person name="Devos K.M."/>
            <person name="Dvorak J."/>
        </authorList>
    </citation>
    <scope>NUCLEOTIDE SEQUENCE [LARGE SCALE GENOMIC DNA]</scope>
    <source>
        <strain evidence="2">cv. AL8/78</strain>
    </source>
</reference>